<proteinExistence type="predicted"/>
<dbReference type="OrthoDB" id="4500473at2759"/>
<reference evidence="1" key="1">
    <citation type="submission" date="2021-11" db="EMBL/GenBank/DDBJ databases">
        <title>Purpureocillium_takamizusanense_genome.</title>
        <authorList>
            <person name="Nguyen N.-H."/>
        </authorList>
    </citation>
    <scope>NUCLEOTIDE SEQUENCE</scope>
    <source>
        <strain evidence="1">PT3</strain>
    </source>
</reference>
<protein>
    <submittedName>
        <fullName evidence="1">Uncharacterized protein</fullName>
    </submittedName>
</protein>
<organism evidence="1 2">
    <name type="scientific">Purpureocillium takamizusanense</name>
    <dbReference type="NCBI Taxonomy" id="2060973"/>
    <lineage>
        <taxon>Eukaryota</taxon>
        <taxon>Fungi</taxon>
        <taxon>Dikarya</taxon>
        <taxon>Ascomycota</taxon>
        <taxon>Pezizomycotina</taxon>
        <taxon>Sordariomycetes</taxon>
        <taxon>Hypocreomycetidae</taxon>
        <taxon>Hypocreales</taxon>
        <taxon>Ophiocordycipitaceae</taxon>
        <taxon>Purpureocillium</taxon>
    </lineage>
</organism>
<dbReference type="KEGG" id="ptkz:JDV02_003086"/>
<keyword evidence="2" id="KW-1185">Reference proteome</keyword>
<evidence type="ECO:0000313" key="2">
    <source>
        <dbReference type="Proteomes" id="UP000829364"/>
    </source>
</evidence>
<name>A0A9Q8V838_9HYPO</name>
<sequence>MPQKPGHVAGKMLWMVPRYAELEGTLIRLGSILSDPENLETSLNLNAIPAIPAGARRDATPHVRQYVRSEMKNSDSALVKAMPNLPLLSAGLSGDVRRTDTAETTICAIDVKAEVFMPDKAFMQEALKHKGVIEHARKGSFGTRLYVIVGVATAGELTVKEKLGNERRAAAPGHLAAPGGAGEGEAGFEHQRQGEVDSELEVKNSCDFAYRLREFVYTRVRGLRDKGDYGENSMFSKASASSDFIGASGKPAAAAQKQVEELPKFLFFKPDDAAAPGIMTFVVSAEAA</sequence>
<accession>A0A9Q8V838</accession>
<dbReference type="AlphaFoldDB" id="A0A9Q8V838"/>
<gene>
    <name evidence="1" type="ORF">JDV02_003086</name>
</gene>
<dbReference type="RefSeq" id="XP_047840151.1">
    <property type="nucleotide sequence ID" value="XM_047984177.1"/>
</dbReference>
<dbReference type="Proteomes" id="UP000829364">
    <property type="component" value="Chromosome 2"/>
</dbReference>
<evidence type="ECO:0000313" key="1">
    <source>
        <dbReference type="EMBL" id="UNI16670.1"/>
    </source>
</evidence>
<dbReference type="GeneID" id="72065046"/>
<dbReference type="EMBL" id="CP086355">
    <property type="protein sequence ID" value="UNI16670.1"/>
    <property type="molecule type" value="Genomic_DNA"/>
</dbReference>